<proteinExistence type="predicted"/>
<dbReference type="PROSITE" id="PS51257">
    <property type="entry name" value="PROKAR_LIPOPROTEIN"/>
    <property type="match status" value="1"/>
</dbReference>
<gene>
    <name evidence="2" type="ORF">LTT95_05215</name>
</gene>
<evidence type="ECO:0000256" key="1">
    <source>
        <dbReference type="SAM" id="SignalP"/>
    </source>
</evidence>
<keyword evidence="3" id="KW-1185">Reference proteome</keyword>
<evidence type="ECO:0000313" key="2">
    <source>
        <dbReference type="EMBL" id="MCD9096336.1"/>
    </source>
</evidence>
<organism evidence="2 3">
    <name type="scientific">Luteimonas fraxinea</name>
    <dbReference type="NCBI Taxonomy" id="2901869"/>
    <lineage>
        <taxon>Bacteria</taxon>
        <taxon>Pseudomonadati</taxon>
        <taxon>Pseudomonadota</taxon>
        <taxon>Gammaproteobacteria</taxon>
        <taxon>Lysobacterales</taxon>
        <taxon>Lysobacteraceae</taxon>
        <taxon>Luteimonas</taxon>
    </lineage>
</organism>
<name>A0ABS8UA32_9GAMM</name>
<evidence type="ECO:0000313" key="3">
    <source>
        <dbReference type="Proteomes" id="UP001430360"/>
    </source>
</evidence>
<keyword evidence="1" id="KW-0732">Signal</keyword>
<dbReference type="EMBL" id="JAJQKU010000002">
    <property type="protein sequence ID" value="MCD9096336.1"/>
    <property type="molecule type" value="Genomic_DNA"/>
</dbReference>
<reference evidence="2" key="2">
    <citation type="journal article" date="2022" name="Syst. Appl. Microbiol.">
        <title>Physiological and genomic characterisation of Luteimonas fraxinea sp. nov., a bacterial species associated with trees tolerant to ash dieback.</title>
        <authorList>
            <person name="Ulrich K."/>
            <person name="Becker R."/>
            <person name="Behrendt U."/>
            <person name="Kube M."/>
            <person name="Schneck V."/>
            <person name="Ulrich A."/>
        </authorList>
    </citation>
    <scope>NUCLEOTIDE SEQUENCE</scope>
    <source>
        <strain evidence="2">A1P009</strain>
    </source>
</reference>
<dbReference type="RefSeq" id="WP_232134883.1">
    <property type="nucleotide sequence ID" value="NZ_CP089507.1"/>
</dbReference>
<feature type="signal peptide" evidence="1">
    <location>
        <begin position="1"/>
        <end position="22"/>
    </location>
</feature>
<reference evidence="2" key="1">
    <citation type="submission" date="2021-12" db="EMBL/GenBank/DDBJ databases">
        <authorList>
            <person name="Ulrich A."/>
        </authorList>
    </citation>
    <scope>NUCLEOTIDE SEQUENCE</scope>
    <source>
        <strain evidence="2">A1P009</strain>
    </source>
</reference>
<protein>
    <recommendedName>
        <fullName evidence="4">Dicarboxylate transport</fullName>
    </recommendedName>
</protein>
<accession>A0ABS8UA32</accession>
<feature type="chain" id="PRO_5047134780" description="Dicarboxylate transport" evidence="1">
    <location>
        <begin position="23"/>
        <end position="675"/>
    </location>
</feature>
<evidence type="ECO:0008006" key="4">
    <source>
        <dbReference type="Google" id="ProtNLM"/>
    </source>
</evidence>
<sequence length="675" mass="71464">MPRPVLSILPLFLACVPIAVQAQSIQARISKVEAAGATLHDVRLTLDWPSTAPDGQLRLRAGDIDAGALGWRFENVDWRCPLRRETLGDDTRWRCDGPLRTGRGAPLQLSLVLDAATTTAALSGGGARVGLSRNAAAPDATRIDLRRVPAAWVDALVRAGWSSARLTGGTLDGDVRIATPAGRPMRVDADLAIAGLALETEDGSVAAGDVDGDLKVRLTFPDDALQARVEGSLLGGELLFGNAYVSLPETPVGVGVDMTRVGDGDWTLPRLQWRDGDTLHVDGHARLTPDFDIGALALTLASDDTTALPARYLSGWLGPAGVPGLSLSGGFRAGLELDGATLRSAYIALRRLDIGDAGGRFRLDRLDGAVRYSASAPVRSAFAWRGGALYGMPFDAAAWSLESGAGLLRLREPVAFSFLGGEIGFESLQLQPPAGDTGLRMQTELRLDALDIGVLAKSLDWPAFEGTLAGRIPTVRYADNRIDFDGGLSMELFDGRIDVSSLAIERPFGVLPTVTGDLALSALDLHALTGVFGFGSIEGKLHGRIDGLRLVDWNATAFDAELHTEAARGVRQRISQRAVQDISSVGDASFVTTLQGRAIALFDDFGYRGIGISCRLRNAVCRMGGLRSEGNAFTIVEGAGLPRLDVVGFNRDVDWPTLVERLAAAAGGDVAPVIE</sequence>
<comment type="caution">
    <text evidence="2">The sequence shown here is derived from an EMBL/GenBank/DDBJ whole genome shotgun (WGS) entry which is preliminary data.</text>
</comment>
<dbReference type="Proteomes" id="UP001430360">
    <property type="component" value="Unassembled WGS sequence"/>
</dbReference>